<dbReference type="Proteomes" id="UP000271624">
    <property type="component" value="Unassembled WGS sequence"/>
</dbReference>
<feature type="region of interest" description="Disordered" evidence="1">
    <location>
        <begin position="178"/>
        <end position="209"/>
    </location>
</feature>
<reference evidence="2" key="2">
    <citation type="journal article" date="2019" name="Genome Biol. Evol.">
        <title>Day and night: Metabolic profiles and evolutionary relationships of six axenic non-marine cyanobacteria.</title>
        <authorList>
            <person name="Will S.E."/>
            <person name="Henke P."/>
            <person name="Boedeker C."/>
            <person name="Huang S."/>
            <person name="Brinkmann H."/>
            <person name="Rohde M."/>
            <person name="Jarek M."/>
            <person name="Friedl T."/>
            <person name="Seufert S."/>
            <person name="Schumacher M."/>
            <person name="Overmann J."/>
            <person name="Neumann-Schaal M."/>
            <person name="Petersen J."/>
        </authorList>
    </citation>
    <scope>NUCLEOTIDE SEQUENCE [LARGE SCALE GENOMIC DNA]</scope>
    <source>
        <strain evidence="2">PCC 7102</strain>
    </source>
</reference>
<dbReference type="RefSeq" id="WP_233787488.1">
    <property type="nucleotide sequence ID" value="NZ_RSCL01000012.1"/>
</dbReference>
<keyword evidence="3" id="KW-1185">Reference proteome</keyword>
<name>A0A3S1CI70_9CYAN</name>
<feature type="compositionally biased region" description="Polar residues" evidence="1">
    <location>
        <begin position="184"/>
        <end position="209"/>
    </location>
</feature>
<reference evidence="2" key="1">
    <citation type="submission" date="2018-12" db="EMBL/GenBank/DDBJ databases">
        <authorList>
            <person name="Will S."/>
            <person name="Neumann-Schaal M."/>
            <person name="Henke P."/>
        </authorList>
    </citation>
    <scope>NUCLEOTIDE SEQUENCE</scope>
    <source>
        <strain evidence="2">PCC 7102</strain>
    </source>
</reference>
<accession>A0A3S1CI70</accession>
<evidence type="ECO:0000256" key="1">
    <source>
        <dbReference type="SAM" id="MobiDB-lite"/>
    </source>
</evidence>
<dbReference type="AlphaFoldDB" id="A0A3S1CI70"/>
<sequence length="209" mass="23136">MQHINQVVSQLKVQRDEILAVCEMFTLDVNGDQLPSDTVEFLKKIKDISTEGNISFLVAANHVLEMQQQAKKVSADGYQFDARSYIKQRFGKDPENEAKDSFVGILYNDMPVAYQLGDTRFMSIIEASTHVLRDRLTNGSSSSGCTKNAAEFGAAQERALQAIDVNFFESINWGEGEHPMLLGASTQPQKQLKSSNPKTSTSVKNSPAK</sequence>
<evidence type="ECO:0000313" key="2">
    <source>
        <dbReference type="EMBL" id="RUT03967.1"/>
    </source>
</evidence>
<comment type="caution">
    <text evidence="2">The sequence shown here is derived from an EMBL/GenBank/DDBJ whole genome shotgun (WGS) entry which is preliminary data.</text>
</comment>
<evidence type="ECO:0000313" key="3">
    <source>
        <dbReference type="Proteomes" id="UP000271624"/>
    </source>
</evidence>
<proteinExistence type="predicted"/>
<organism evidence="2 3">
    <name type="scientific">Dulcicalothrix desertica PCC 7102</name>
    <dbReference type="NCBI Taxonomy" id="232991"/>
    <lineage>
        <taxon>Bacteria</taxon>
        <taxon>Bacillati</taxon>
        <taxon>Cyanobacteriota</taxon>
        <taxon>Cyanophyceae</taxon>
        <taxon>Nostocales</taxon>
        <taxon>Calotrichaceae</taxon>
        <taxon>Dulcicalothrix</taxon>
    </lineage>
</organism>
<protein>
    <submittedName>
        <fullName evidence="2">Uncharacterized protein</fullName>
    </submittedName>
</protein>
<gene>
    <name evidence="2" type="ORF">DSM106972_048810</name>
</gene>
<dbReference type="EMBL" id="RSCL01000012">
    <property type="protein sequence ID" value="RUT03967.1"/>
    <property type="molecule type" value="Genomic_DNA"/>
</dbReference>